<comment type="subcellular location">
    <subcellularLocation>
        <location evidence="7">Cytoplasm</location>
    </subcellularLocation>
</comment>
<dbReference type="HAMAP" id="MF_01161">
    <property type="entry name" value="tRNA_Ile_lys_synt"/>
    <property type="match status" value="1"/>
</dbReference>
<evidence type="ECO:0000256" key="7">
    <source>
        <dbReference type="HAMAP-Rule" id="MF_01161"/>
    </source>
</evidence>
<name>A0A193GL74_9BORD</name>
<comment type="domain">
    <text evidence="7">The N-terminal region contains the highly conserved SGGXDS motif, predicted to be a P-loop motif involved in ATP binding.</text>
</comment>
<dbReference type="Gene3D" id="3.40.50.620">
    <property type="entry name" value="HUPs"/>
    <property type="match status" value="1"/>
</dbReference>
<dbReference type="InterPro" id="IPR012094">
    <property type="entry name" value="tRNA_Ile_lys_synt"/>
</dbReference>
<dbReference type="SUPFAM" id="SSF82829">
    <property type="entry name" value="MesJ substrate recognition domain-like"/>
    <property type="match status" value="1"/>
</dbReference>
<dbReference type="PANTHER" id="PTHR43033:SF1">
    <property type="entry name" value="TRNA(ILE)-LYSIDINE SYNTHASE-RELATED"/>
    <property type="match status" value="1"/>
</dbReference>
<evidence type="ECO:0000313" key="11">
    <source>
        <dbReference type="EMBL" id="ANN80615.1"/>
    </source>
</evidence>
<keyword evidence="3 7" id="KW-0819">tRNA processing</keyword>
<dbReference type="Gene3D" id="1.20.59.20">
    <property type="match status" value="1"/>
</dbReference>
<evidence type="ECO:0000256" key="2">
    <source>
        <dbReference type="ARBA" id="ARBA00022598"/>
    </source>
</evidence>
<dbReference type="Pfam" id="PF01171">
    <property type="entry name" value="ATP_bind_3"/>
    <property type="match status" value="1"/>
</dbReference>
<gene>
    <name evidence="7" type="primary">tilS</name>
    <name evidence="11" type="ORF">BAU07_19225</name>
</gene>
<reference evidence="11 12" key="1">
    <citation type="submission" date="2016-06" db="EMBL/GenBank/DDBJ databases">
        <title>Complete genome sequences of Bordetella bronchialis and Bordetella flabilis.</title>
        <authorList>
            <person name="LiPuma J.J."/>
            <person name="Spilker T."/>
        </authorList>
    </citation>
    <scope>NUCLEOTIDE SEQUENCE [LARGE SCALE GENOMIC DNA]</scope>
    <source>
        <strain evidence="11 12">AU10664</strain>
    </source>
</reference>
<dbReference type="EMBL" id="CP016172">
    <property type="protein sequence ID" value="ANN80615.1"/>
    <property type="molecule type" value="Genomic_DNA"/>
</dbReference>
<organism evidence="11 12">
    <name type="scientific">Bordetella flabilis</name>
    <dbReference type="NCBI Taxonomy" id="463014"/>
    <lineage>
        <taxon>Bacteria</taxon>
        <taxon>Pseudomonadati</taxon>
        <taxon>Pseudomonadota</taxon>
        <taxon>Betaproteobacteria</taxon>
        <taxon>Burkholderiales</taxon>
        <taxon>Alcaligenaceae</taxon>
        <taxon>Bordetella</taxon>
    </lineage>
</organism>
<dbReference type="GO" id="GO:0005737">
    <property type="term" value="C:cytoplasm"/>
    <property type="evidence" value="ECO:0007669"/>
    <property type="project" value="UniProtKB-SubCell"/>
</dbReference>
<accession>A0A193GL74</accession>
<dbReference type="InterPro" id="IPR011063">
    <property type="entry name" value="TilS/TtcA_N"/>
</dbReference>
<dbReference type="InterPro" id="IPR015262">
    <property type="entry name" value="tRNA_Ile_lys_synt_subst-bd"/>
</dbReference>
<dbReference type="EC" id="6.3.4.19" evidence="7"/>
<proteinExistence type="inferred from homology"/>
<dbReference type="Pfam" id="PF09179">
    <property type="entry name" value="TilS"/>
    <property type="match status" value="1"/>
</dbReference>
<keyword evidence="2 7" id="KW-0436">Ligase</keyword>
<evidence type="ECO:0000259" key="9">
    <source>
        <dbReference type="Pfam" id="PF01171"/>
    </source>
</evidence>
<dbReference type="InterPro" id="IPR014729">
    <property type="entry name" value="Rossmann-like_a/b/a_fold"/>
</dbReference>
<dbReference type="GO" id="GO:0005524">
    <property type="term" value="F:ATP binding"/>
    <property type="evidence" value="ECO:0007669"/>
    <property type="project" value="UniProtKB-UniRule"/>
</dbReference>
<dbReference type="CDD" id="cd01992">
    <property type="entry name" value="TilS_N"/>
    <property type="match status" value="1"/>
</dbReference>
<dbReference type="KEGG" id="bfz:BAU07_19225"/>
<feature type="region of interest" description="Disordered" evidence="8">
    <location>
        <begin position="313"/>
        <end position="333"/>
    </location>
</feature>
<dbReference type="STRING" id="463014.BAU07_19225"/>
<evidence type="ECO:0000256" key="4">
    <source>
        <dbReference type="ARBA" id="ARBA00022741"/>
    </source>
</evidence>
<comment type="similarity">
    <text evidence="7">Belongs to the tRNA(Ile)-lysidine synthase family.</text>
</comment>
<dbReference type="InterPro" id="IPR012795">
    <property type="entry name" value="tRNA_Ile_lys_synt_N"/>
</dbReference>
<dbReference type="AlphaFoldDB" id="A0A193GL74"/>
<keyword evidence="4 7" id="KW-0547">Nucleotide-binding</keyword>
<keyword evidence="12" id="KW-1185">Reference proteome</keyword>
<evidence type="ECO:0000256" key="6">
    <source>
        <dbReference type="ARBA" id="ARBA00048539"/>
    </source>
</evidence>
<protein>
    <recommendedName>
        <fullName evidence="7">tRNA(Ile)-lysidine synthase</fullName>
        <ecNumber evidence="7">6.3.4.19</ecNumber>
    </recommendedName>
    <alternativeName>
        <fullName evidence="7">tRNA(Ile)-2-lysyl-cytidine synthase</fullName>
    </alternativeName>
    <alternativeName>
        <fullName evidence="7">tRNA(Ile)-lysidine synthetase</fullName>
    </alternativeName>
</protein>
<dbReference type="NCBIfam" id="TIGR02432">
    <property type="entry name" value="lysidine_TilS_N"/>
    <property type="match status" value="1"/>
</dbReference>
<sequence>MPADVRAVGVAVSGGADSAMLAVHAAALARGAAWSLHLLHVHHGLFETADAWADTVQALGDALQVPVHILRVQVPVDAGKGIEAAARQARYAALSQAAAALGLRHILLAHHRDDQAETVLLRLLRGAGPAGLSAMAPRVERDGVVYLRPWLDVPRARVLAAAQDYAAAQGWRPVQDPSNADVRYTRAALRTMLVPALDARWPGWQGILARHARLADEAARILDEVARDDLAALDPSVQGDSFALALWRRLSPPRQAQVLRHWLGLHGARMPTEARLAELMKQLRQLHSLGHDRQMTWRQDGHAVRCVRGRVRIDPWPPADEQGPDPVPPPGKG</sequence>
<evidence type="ECO:0000313" key="12">
    <source>
        <dbReference type="Proteomes" id="UP000091926"/>
    </source>
</evidence>
<comment type="catalytic activity">
    <reaction evidence="6 7">
        <text>cytidine(34) in tRNA(Ile2) + L-lysine + ATP = lysidine(34) in tRNA(Ile2) + AMP + diphosphate + H(+)</text>
        <dbReference type="Rhea" id="RHEA:43744"/>
        <dbReference type="Rhea" id="RHEA-COMP:10625"/>
        <dbReference type="Rhea" id="RHEA-COMP:10670"/>
        <dbReference type="ChEBI" id="CHEBI:15378"/>
        <dbReference type="ChEBI" id="CHEBI:30616"/>
        <dbReference type="ChEBI" id="CHEBI:32551"/>
        <dbReference type="ChEBI" id="CHEBI:33019"/>
        <dbReference type="ChEBI" id="CHEBI:82748"/>
        <dbReference type="ChEBI" id="CHEBI:83665"/>
        <dbReference type="ChEBI" id="CHEBI:456215"/>
        <dbReference type="EC" id="6.3.4.19"/>
    </reaction>
</comment>
<feature type="binding site" evidence="7">
    <location>
        <begin position="13"/>
        <end position="18"/>
    </location>
    <ligand>
        <name>ATP</name>
        <dbReference type="ChEBI" id="CHEBI:30616"/>
    </ligand>
</feature>
<keyword evidence="1 7" id="KW-0963">Cytoplasm</keyword>
<evidence type="ECO:0000256" key="3">
    <source>
        <dbReference type="ARBA" id="ARBA00022694"/>
    </source>
</evidence>
<comment type="function">
    <text evidence="7">Ligates lysine onto the cytidine present at position 34 of the AUA codon-specific tRNA(Ile) that contains the anticodon CAU, in an ATP-dependent manner. Cytidine is converted to lysidine, thus changing the amino acid specificity of the tRNA from methionine to isoleucine.</text>
</comment>
<evidence type="ECO:0000259" key="10">
    <source>
        <dbReference type="Pfam" id="PF09179"/>
    </source>
</evidence>
<dbReference type="SUPFAM" id="SSF52402">
    <property type="entry name" value="Adenine nucleotide alpha hydrolases-like"/>
    <property type="match status" value="1"/>
</dbReference>
<feature type="domain" description="tRNA(Ile)-lysidine/2-thiocytidine synthase N-terminal" evidence="9">
    <location>
        <begin position="8"/>
        <end position="191"/>
    </location>
</feature>
<dbReference type="GO" id="GO:0032267">
    <property type="term" value="F:tRNA(Ile)-lysidine synthase activity"/>
    <property type="evidence" value="ECO:0007669"/>
    <property type="project" value="UniProtKB-EC"/>
</dbReference>
<dbReference type="PANTHER" id="PTHR43033">
    <property type="entry name" value="TRNA(ILE)-LYSIDINE SYNTHASE-RELATED"/>
    <property type="match status" value="1"/>
</dbReference>
<dbReference type="GO" id="GO:0006400">
    <property type="term" value="P:tRNA modification"/>
    <property type="evidence" value="ECO:0007669"/>
    <property type="project" value="UniProtKB-UniRule"/>
</dbReference>
<feature type="domain" description="tRNA(Ile)-lysidine synthase substrate-binding" evidence="10">
    <location>
        <begin position="243"/>
        <end position="311"/>
    </location>
</feature>
<keyword evidence="5 7" id="KW-0067">ATP-binding</keyword>
<dbReference type="Proteomes" id="UP000091926">
    <property type="component" value="Chromosome"/>
</dbReference>
<evidence type="ECO:0000256" key="5">
    <source>
        <dbReference type="ARBA" id="ARBA00022840"/>
    </source>
</evidence>
<evidence type="ECO:0000256" key="1">
    <source>
        <dbReference type="ARBA" id="ARBA00022490"/>
    </source>
</evidence>
<evidence type="ECO:0000256" key="8">
    <source>
        <dbReference type="SAM" id="MobiDB-lite"/>
    </source>
</evidence>